<keyword evidence="2" id="KW-1003">Cell membrane</keyword>
<protein>
    <recommendedName>
        <fullName evidence="7">Na+/H+ antiporter NhaC-like C-terminal domain-containing protein</fullName>
    </recommendedName>
</protein>
<gene>
    <name evidence="8" type="ORF">HOV93_07150</name>
</gene>
<feature type="transmembrane region" description="Helical" evidence="6">
    <location>
        <begin position="498"/>
        <end position="517"/>
    </location>
</feature>
<dbReference type="RefSeq" id="WP_207395073.1">
    <property type="nucleotide sequence ID" value="NZ_JABRWO010000002.1"/>
</dbReference>
<dbReference type="InterPro" id="IPR018461">
    <property type="entry name" value="Na/H_Antiport_NhaC-like_C"/>
</dbReference>
<keyword evidence="9" id="KW-1185">Reference proteome</keyword>
<dbReference type="EMBL" id="JABRWO010000002">
    <property type="protein sequence ID" value="MBA2113566.1"/>
    <property type="molecule type" value="Genomic_DNA"/>
</dbReference>
<evidence type="ECO:0000256" key="1">
    <source>
        <dbReference type="ARBA" id="ARBA00004651"/>
    </source>
</evidence>
<evidence type="ECO:0000256" key="3">
    <source>
        <dbReference type="ARBA" id="ARBA00022692"/>
    </source>
</evidence>
<feature type="domain" description="Na+/H+ antiporter NhaC-like C-terminal" evidence="7">
    <location>
        <begin position="295"/>
        <end position="578"/>
    </location>
</feature>
<organism evidence="8 9">
    <name type="scientific">Bremerella alba</name>
    <dbReference type="NCBI Taxonomy" id="980252"/>
    <lineage>
        <taxon>Bacteria</taxon>
        <taxon>Pseudomonadati</taxon>
        <taxon>Planctomycetota</taxon>
        <taxon>Planctomycetia</taxon>
        <taxon>Pirellulales</taxon>
        <taxon>Pirellulaceae</taxon>
        <taxon>Bremerella</taxon>
    </lineage>
</organism>
<feature type="transmembrane region" description="Helical" evidence="6">
    <location>
        <begin position="148"/>
        <end position="170"/>
    </location>
</feature>
<dbReference type="AlphaFoldDB" id="A0A7V8V294"/>
<feature type="transmembrane region" description="Helical" evidence="6">
    <location>
        <begin position="403"/>
        <end position="420"/>
    </location>
</feature>
<keyword evidence="4 6" id="KW-1133">Transmembrane helix</keyword>
<feature type="transmembrane region" description="Helical" evidence="6">
    <location>
        <begin position="305"/>
        <end position="328"/>
    </location>
</feature>
<feature type="transmembrane region" description="Helical" evidence="6">
    <location>
        <begin position="432"/>
        <end position="453"/>
    </location>
</feature>
<evidence type="ECO:0000313" key="9">
    <source>
        <dbReference type="Proteomes" id="UP000551616"/>
    </source>
</evidence>
<evidence type="ECO:0000256" key="6">
    <source>
        <dbReference type="SAM" id="Phobius"/>
    </source>
</evidence>
<accession>A0A7V8V294</accession>
<sequence>MLPQTDHQQSDPGQDATEEIAPQAVPLLRRIAFLGAIAVVLLVSLFVGQSISPIWVVQDVVLDSGEIDDLSLSVPLEDSGLTDEDIKKHQADDTTPEVTSLLVSRMTQSGERQYVRRTTTPHYGIWSLFPALVAIVSCWVFREPLTSLLLGTISGAFILGQIDVLDQVLLPSMATVKAAGILLLYLWLLGGLLGIWAQTGTAQAFAEWVSRTFVKGPRTAKLAAWCLGILFFQGGTISTVLVGTAVRPVSDKQNISHEELSYIVDSTASPIACLIAFNAWPGYIQALIYVPGIAYLASEHDRIQFFFQALPLSFYAIFAVLGTFLLAIDRAPILGKRFREAIVRARETGQLDRPDASPMAFDSPDAKKIAPHYKPHPIDFCLPIVLLTMVAVGSFYLTGTPQVRWAFALALIVAGSIALLRGMSLQDLMAGVGSGLQSVVFASLILMLAVTLGDLTQKIGGGAFLVDLLGDSVPYWSLPGLLFVITIGIAFSTGTSWGTFAVAFPLAMPLALALATSQGLSNESLYLSVCFACVLNGSVFGDQCSPISDTTVLSAMTTGADLMDHVFTQIIPASVAALLALACWTLTVLVFC</sequence>
<feature type="transmembrane region" description="Helical" evidence="6">
    <location>
        <begin position="31"/>
        <end position="48"/>
    </location>
</feature>
<feature type="transmembrane region" description="Helical" evidence="6">
    <location>
        <begin position="222"/>
        <end position="246"/>
    </location>
</feature>
<evidence type="ECO:0000256" key="4">
    <source>
        <dbReference type="ARBA" id="ARBA00022989"/>
    </source>
</evidence>
<evidence type="ECO:0000259" key="7">
    <source>
        <dbReference type="Pfam" id="PF03553"/>
    </source>
</evidence>
<evidence type="ECO:0000256" key="5">
    <source>
        <dbReference type="ARBA" id="ARBA00023136"/>
    </source>
</evidence>
<evidence type="ECO:0000256" key="2">
    <source>
        <dbReference type="ARBA" id="ARBA00022475"/>
    </source>
</evidence>
<feature type="transmembrane region" description="Helical" evidence="6">
    <location>
        <begin position="570"/>
        <end position="591"/>
    </location>
</feature>
<reference evidence="8 9" key="1">
    <citation type="submission" date="2020-05" db="EMBL/GenBank/DDBJ databases">
        <title>Bremerella alba sp. nov., a novel planctomycete isolated from the surface of the macroalga Fucus spiralis.</title>
        <authorList>
            <person name="Godinho O."/>
            <person name="Botelho R."/>
            <person name="Albuquerque L."/>
            <person name="Wiegand S."/>
            <person name="Da Costa M.S."/>
            <person name="Lobo-Da-Cunha A."/>
            <person name="Jogler C."/>
            <person name="Lage O.M."/>
        </authorList>
    </citation>
    <scope>NUCLEOTIDE SEQUENCE [LARGE SCALE GENOMIC DNA]</scope>
    <source>
        <strain evidence="8 9">FF15</strain>
    </source>
</reference>
<name>A0A7V8V294_9BACT</name>
<feature type="transmembrane region" description="Helical" evidence="6">
    <location>
        <begin position="123"/>
        <end position="142"/>
    </location>
</feature>
<dbReference type="PANTHER" id="PTHR43478">
    <property type="entry name" value="NA+/H+ ANTIPORTER-RELATED"/>
    <property type="match status" value="1"/>
</dbReference>
<comment type="caution">
    <text evidence="8">The sequence shown here is derived from an EMBL/GenBank/DDBJ whole genome shotgun (WGS) entry which is preliminary data.</text>
</comment>
<feature type="transmembrane region" description="Helical" evidence="6">
    <location>
        <begin position="377"/>
        <end position="397"/>
    </location>
</feature>
<dbReference type="Pfam" id="PF03553">
    <property type="entry name" value="Na_H_antiporter"/>
    <property type="match status" value="1"/>
</dbReference>
<feature type="transmembrane region" description="Helical" evidence="6">
    <location>
        <begin position="473"/>
        <end position="491"/>
    </location>
</feature>
<feature type="transmembrane region" description="Helical" evidence="6">
    <location>
        <begin position="267"/>
        <end position="290"/>
    </location>
</feature>
<comment type="subcellular location">
    <subcellularLocation>
        <location evidence="1">Cell membrane</location>
        <topology evidence="1">Multi-pass membrane protein</topology>
    </subcellularLocation>
</comment>
<proteinExistence type="predicted"/>
<feature type="transmembrane region" description="Helical" evidence="6">
    <location>
        <begin position="182"/>
        <end position="202"/>
    </location>
</feature>
<keyword evidence="5 6" id="KW-0472">Membrane</keyword>
<dbReference type="GO" id="GO:0005886">
    <property type="term" value="C:plasma membrane"/>
    <property type="evidence" value="ECO:0007669"/>
    <property type="project" value="UniProtKB-SubCell"/>
</dbReference>
<evidence type="ECO:0000313" key="8">
    <source>
        <dbReference type="EMBL" id="MBA2113566.1"/>
    </source>
</evidence>
<keyword evidence="3 6" id="KW-0812">Transmembrane</keyword>
<dbReference type="Proteomes" id="UP000551616">
    <property type="component" value="Unassembled WGS sequence"/>
</dbReference>
<dbReference type="PANTHER" id="PTHR43478:SF1">
    <property type="entry name" value="NA+_H+ ANTIPORTER NHAC-LIKE C-TERMINAL DOMAIN-CONTAINING PROTEIN"/>
    <property type="match status" value="1"/>
</dbReference>